<proteinExistence type="predicted"/>
<gene>
    <name evidence="2" type="ORF">HHL09_03045</name>
</gene>
<accession>A0A858RDB2</accession>
<evidence type="ECO:0000313" key="2">
    <source>
        <dbReference type="EMBL" id="QJE94797.1"/>
    </source>
</evidence>
<sequence>MSPDHPQRHLEKCWEACWHRARRPVEGVLVPEEQAAEIAERVLRNICLDYEEMPPEAEFAARVVQETAEVTRELVAGQRRKVADPQLHHDPSDRRYPQNLDLDRLQHLHPQRGFSDAEWNRLPRVLRPLALATLSKKGIQGPDAEDVFNDTLVELVREREESRTAPIQEPRVFEELIPLHSRIVQFRAIDWFRRRTALKNQPNSGDSLEAMTDDPDRPIQFEDSSTGRLSFEQIYAECKEALSKQEWQLIYTLYVGQTATIQDLIMDDAFCSRLGIKAGASASTRRRAISEMVEEALDKIRENLVF</sequence>
<organism evidence="2 3">
    <name type="scientific">Luteolibacter luteus</name>
    <dbReference type="NCBI Taxonomy" id="2728835"/>
    <lineage>
        <taxon>Bacteria</taxon>
        <taxon>Pseudomonadati</taxon>
        <taxon>Verrucomicrobiota</taxon>
        <taxon>Verrucomicrobiia</taxon>
        <taxon>Verrucomicrobiales</taxon>
        <taxon>Verrucomicrobiaceae</taxon>
        <taxon>Luteolibacter</taxon>
    </lineage>
</organism>
<dbReference type="RefSeq" id="WP_169453018.1">
    <property type="nucleotide sequence ID" value="NZ_CP051774.1"/>
</dbReference>
<dbReference type="KEGG" id="luo:HHL09_03045"/>
<keyword evidence="3" id="KW-1185">Reference proteome</keyword>
<evidence type="ECO:0000313" key="3">
    <source>
        <dbReference type="Proteomes" id="UP000501812"/>
    </source>
</evidence>
<feature type="compositionally biased region" description="Basic and acidic residues" evidence="1">
    <location>
        <begin position="81"/>
        <end position="96"/>
    </location>
</feature>
<protein>
    <submittedName>
        <fullName evidence="2">Uncharacterized protein</fullName>
    </submittedName>
</protein>
<feature type="region of interest" description="Disordered" evidence="1">
    <location>
        <begin position="77"/>
        <end position="96"/>
    </location>
</feature>
<dbReference type="AlphaFoldDB" id="A0A858RDB2"/>
<dbReference type="EMBL" id="CP051774">
    <property type="protein sequence ID" value="QJE94797.1"/>
    <property type="molecule type" value="Genomic_DNA"/>
</dbReference>
<name>A0A858RDB2_9BACT</name>
<dbReference type="Proteomes" id="UP000501812">
    <property type="component" value="Chromosome"/>
</dbReference>
<evidence type="ECO:0000256" key="1">
    <source>
        <dbReference type="SAM" id="MobiDB-lite"/>
    </source>
</evidence>
<reference evidence="2 3" key="1">
    <citation type="submission" date="2020-04" db="EMBL/GenBank/DDBJ databases">
        <title>Luteolibacter sp. G-1-1-1 isolated from soil.</title>
        <authorList>
            <person name="Dahal R.H."/>
        </authorList>
    </citation>
    <scope>NUCLEOTIDE SEQUENCE [LARGE SCALE GENOMIC DNA]</scope>
    <source>
        <strain evidence="2 3">G-1-1-1</strain>
    </source>
</reference>